<dbReference type="InterPro" id="IPR050176">
    <property type="entry name" value="LTTR"/>
</dbReference>
<dbReference type="InterPro" id="IPR036388">
    <property type="entry name" value="WH-like_DNA-bd_sf"/>
</dbReference>
<proteinExistence type="inferred from homology"/>
<evidence type="ECO:0000256" key="2">
    <source>
        <dbReference type="ARBA" id="ARBA00023015"/>
    </source>
</evidence>
<gene>
    <name evidence="6" type="ORF">HLB16_22980</name>
</gene>
<dbReference type="Proteomes" id="UP000542973">
    <property type="component" value="Unassembled WGS sequence"/>
</dbReference>
<evidence type="ECO:0000313" key="7">
    <source>
        <dbReference type="Proteomes" id="UP000542973"/>
    </source>
</evidence>
<dbReference type="GO" id="GO:0003677">
    <property type="term" value="F:DNA binding"/>
    <property type="evidence" value="ECO:0007669"/>
    <property type="project" value="UniProtKB-KW"/>
</dbReference>
<dbReference type="InterPro" id="IPR000847">
    <property type="entry name" value="LysR_HTH_N"/>
</dbReference>
<dbReference type="Gene3D" id="1.10.10.10">
    <property type="entry name" value="Winged helix-like DNA-binding domain superfamily/Winged helix DNA-binding domain"/>
    <property type="match status" value="1"/>
</dbReference>
<evidence type="ECO:0000259" key="5">
    <source>
        <dbReference type="PROSITE" id="PS50931"/>
    </source>
</evidence>
<dbReference type="SUPFAM" id="SSF53850">
    <property type="entry name" value="Periplasmic binding protein-like II"/>
    <property type="match status" value="1"/>
</dbReference>
<keyword evidence="2" id="KW-0805">Transcription regulation</keyword>
<evidence type="ECO:0000256" key="3">
    <source>
        <dbReference type="ARBA" id="ARBA00023125"/>
    </source>
</evidence>
<dbReference type="Pfam" id="PF00126">
    <property type="entry name" value="HTH_1"/>
    <property type="match status" value="1"/>
</dbReference>
<dbReference type="Gene3D" id="3.40.190.290">
    <property type="match status" value="1"/>
</dbReference>
<feature type="domain" description="HTH lysR-type" evidence="5">
    <location>
        <begin position="28"/>
        <end position="83"/>
    </location>
</feature>
<dbReference type="GO" id="GO:0003700">
    <property type="term" value="F:DNA-binding transcription factor activity"/>
    <property type="evidence" value="ECO:0007669"/>
    <property type="project" value="InterPro"/>
</dbReference>
<evidence type="ECO:0000256" key="4">
    <source>
        <dbReference type="ARBA" id="ARBA00023163"/>
    </source>
</evidence>
<keyword evidence="3" id="KW-0238">DNA-binding</keyword>
<dbReference type="SUPFAM" id="SSF46785">
    <property type="entry name" value="Winged helix' DNA-binding domain"/>
    <property type="match status" value="1"/>
</dbReference>
<dbReference type="AlphaFoldDB" id="A0A849BCW3"/>
<dbReference type="Pfam" id="PF03466">
    <property type="entry name" value="LysR_substrate"/>
    <property type="match status" value="1"/>
</dbReference>
<sequence>MIGFGLPIHHARFRRGTVQKRTAGTTHWDDLLTLAVLARSGSYAACARELGLTHATVIRRLRRLETALGAPVAESMQGRIELSPAGRIALAAAEQMERHAARIGRELEARRASPGSVSGTVRLTATEGVATLFIAERLPALRERHPGLTVELIVEARRASLARREAHLAIRLNRPVEEQVVARRVGAIHYGVYGNAVMRRRYADEGLAALPFCQLALSLAPGVALPEIRWVDKQIAREAIVLSSNSVDTLLMAAAAGTGAALLPHFAARTQPSLHLLQDCPDVRREVWLAYPSEYRRQPRFRAVADWLAECFAEMP</sequence>
<name>A0A849BCW3_9BURK</name>
<dbReference type="InterPro" id="IPR005119">
    <property type="entry name" value="LysR_subst-bd"/>
</dbReference>
<evidence type="ECO:0000256" key="1">
    <source>
        <dbReference type="ARBA" id="ARBA00009437"/>
    </source>
</evidence>
<dbReference type="PANTHER" id="PTHR30579:SF3">
    <property type="entry name" value="TRANSCRIPTIONAL REGULATORY PROTEIN"/>
    <property type="match status" value="1"/>
</dbReference>
<evidence type="ECO:0000313" key="6">
    <source>
        <dbReference type="EMBL" id="NNH13721.1"/>
    </source>
</evidence>
<organism evidence="6 7">
    <name type="scientific">Cupriavidus gilardii</name>
    <dbReference type="NCBI Taxonomy" id="82541"/>
    <lineage>
        <taxon>Bacteria</taxon>
        <taxon>Pseudomonadati</taxon>
        <taxon>Pseudomonadota</taxon>
        <taxon>Betaproteobacteria</taxon>
        <taxon>Burkholderiales</taxon>
        <taxon>Burkholderiaceae</taxon>
        <taxon>Cupriavidus</taxon>
    </lineage>
</organism>
<keyword evidence="4" id="KW-0804">Transcription</keyword>
<accession>A0A849BCW3</accession>
<protein>
    <submittedName>
        <fullName evidence="6">LysR family transcriptional regulator</fullName>
    </submittedName>
</protein>
<dbReference type="PANTHER" id="PTHR30579">
    <property type="entry name" value="TRANSCRIPTIONAL REGULATOR"/>
    <property type="match status" value="1"/>
</dbReference>
<reference evidence="6 7" key="1">
    <citation type="submission" date="2020-05" db="EMBL/GenBank/DDBJ databases">
        <title>MicrobeNet Type strains.</title>
        <authorList>
            <person name="Nicholson A.C."/>
        </authorList>
    </citation>
    <scope>NUCLEOTIDE SEQUENCE [LARGE SCALE GENOMIC DNA]</scope>
    <source>
        <strain evidence="6 7">ATCC 700815</strain>
    </source>
</reference>
<comment type="caution">
    <text evidence="6">The sequence shown here is derived from an EMBL/GenBank/DDBJ whole genome shotgun (WGS) entry which is preliminary data.</text>
</comment>
<dbReference type="PROSITE" id="PS50931">
    <property type="entry name" value="HTH_LYSR"/>
    <property type="match status" value="1"/>
</dbReference>
<dbReference type="InterPro" id="IPR036390">
    <property type="entry name" value="WH_DNA-bd_sf"/>
</dbReference>
<dbReference type="EMBL" id="JABEMD010000057">
    <property type="protein sequence ID" value="NNH13721.1"/>
    <property type="molecule type" value="Genomic_DNA"/>
</dbReference>
<comment type="similarity">
    <text evidence="1">Belongs to the LysR transcriptional regulatory family.</text>
</comment>